<feature type="non-terminal residue" evidence="1">
    <location>
        <position position="1"/>
    </location>
</feature>
<gene>
    <name evidence="1" type="ORF">RclHR1_42870001</name>
</gene>
<dbReference type="EMBL" id="BEXD01003654">
    <property type="protein sequence ID" value="GBC01664.1"/>
    <property type="molecule type" value="Genomic_DNA"/>
</dbReference>
<reference evidence="1 2" key="1">
    <citation type="submission" date="2017-11" db="EMBL/GenBank/DDBJ databases">
        <title>The genome of Rhizophagus clarus HR1 reveals common genetic basis of auxotrophy among arbuscular mycorrhizal fungi.</title>
        <authorList>
            <person name="Kobayashi Y."/>
        </authorList>
    </citation>
    <scope>NUCLEOTIDE SEQUENCE [LARGE SCALE GENOMIC DNA]</scope>
    <source>
        <strain evidence="1 2">HR1</strain>
    </source>
</reference>
<organism evidence="1 2">
    <name type="scientific">Rhizophagus clarus</name>
    <dbReference type="NCBI Taxonomy" id="94130"/>
    <lineage>
        <taxon>Eukaryota</taxon>
        <taxon>Fungi</taxon>
        <taxon>Fungi incertae sedis</taxon>
        <taxon>Mucoromycota</taxon>
        <taxon>Glomeromycotina</taxon>
        <taxon>Glomeromycetes</taxon>
        <taxon>Glomerales</taxon>
        <taxon>Glomeraceae</taxon>
        <taxon>Rhizophagus</taxon>
    </lineage>
</organism>
<accession>A0A2Z6RHT5</accession>
<dbReference type="AlphaFoldDB" id="A0A2Z6RHT5"/>
<proteinExistence type="predicted"/>
<evidence type="ECO:0000313" key="1">
    <source>
        <dbReference type="EMBL" id="GBC01664.1"/>
    </source>
</evidence>
<sequence length="182" mass="21560">TCIKYYELDPSHYVSAPSLSWDAMLKKTGVKIKLFTDISMYDFIEKAKRVVYLRLEASREYLLKYPAMQKKYLEKILKTKANVSRRYFLNIKSHFPLKTHDYLRDLSPAVKNVAVEKDWLSPYNEELVNNLDGGHFSKTEKLVPHLSLRKDYVIHYLEFQYYVKLGMVVDKVSEILFFDQTN</sequence>
<dbReference type="Proteomes" id="UP000247702">
    <property type="component" value="Unassembled WGS sequence"/>
</dbReference>
<evidence type="ECO:0000313" key="2">
    <source>
        <dbReference type="Proteomes" id="UP000247702"/>
    </source>
</evidence>
<protein>
    <submittedName>
        <fullName evidence="1">Uncharacterized protein</fullName>
    </submittedName>
</protein>
<comment type="caution">
    <text evidence="1">The sequence shown here is derived from an EMBL/GenBank/DDBJ whole genome shotgun (WGS) entry which is preliminary data.</text>
</comment>
<name>A0A2Z6RHT5_9GLOM</name>
<keyword evidence="2" id="KW-1185">Reference proteome</keyword>